<evidence type="ECO:0000256" key="2">
    <source>
        <dbReference type="ARBA" id="ARBA00022485"/>
    </source>
</evidence>
<dbReference type="InterPro" id="IPR003265">
    <property type="entry name" value="HhH-GPD_domain"/>
</dbReference>
<gene>
    <name evidence="11" type="ORF">ACFQ4L_02935</name>
</gene>
<dbReference type="RefSeq" id="WP_125576320.1">
    <property type="nucleotide sequence ID" value="NZ_JBHTOF010000022.1"/>
</dbReference>
<keyword evidence="11" id="KW-0540">Nuclease</keyword>
<dbReference type="Pfam" id="PF00730">
    <property type="entry name" value="HhH-GPD"/>
    <property type="match status" value="1"/>
</dbReference>
<dbReference type="Pfam" id="PF00633">
    <property type="entry name" value="HHH"/>
    <property type="match status" value="1"/>
</dbReference>
<keyword evidence="5" id="KW-0378">Hydrolase</keyword>
<evidence type="ECO:0000256" key="3">
    <source>
        <dbReference type="ARBA" id="ARBA00022723"/>
    </source>
</evidence>
<keyword evidence="7" id="KW-0411">Iron-sulfur</keyword>
<keyword evidence="11" id="KW-0255">Endonuclease</keyword>
<keyword evidence="12" id="KW-1185">Reference proteome</keyword>
<proteinExistence type="inferred from homology"/>
<evidence type="ECO:0000256" key="5">
    <source>
        <dbReference type="ARBA" id="ARBA00022801"/>
    </source>
</evidence>
<dbReference type="InterPro" id="IPR011257">
    <property type="entry name" value="DNA_glycosylase"/>
</dbReference>
<dbReference type="InterPro" id="IPR000445">
    <property type="entry name" value="HhH_motif"/>
</dbReference>
<evidence type="ECO:0000259" key="10">
    <source>
        <dbReference type="SMART" id="SM00478"/>
    </source>
</evidence>
<keyword evidence="3" id="KW-0479">Metal-binding</keyword>
<evidence type="ECO:0000256" key="8">
    <source>
        <dbReference type="ARBA" id="ARBA00023204"/>
    </source>
</evidence>
<keyword evidence="2" id="KW-0004">4Fe-4S</keyword>
<comment type="caution">
    <text evidence="11">The sequence shown here is derived from an EMBL/GenBank/DDBJ whole genome shotgun (WGS) entry which is preliminary data.</text>
</comment>
<evidence type="ECO:0000313" key="12">
    <source>
        <dbReference type="Proteomes" id="UP001597244"/>
    </source>
</evidence>
<dbReference type="GO" id="GO:0004519">
    <property type="term" value="F:endonuclease activity"/>
    <property type="evidence" value="ECO:0007669"/>
    <property type="project" value="UniProtKB-KW"/>
</dbReference>
<evidence type="ECO:0000256" key="9">
    <source>
        <dbReference type="ARBA" id="ARBA00023295"/>
    </source>
</evidence>
<keyword evidence="9" id="KW-0326">Glycosidase</keyword>
<dbReference type="SMART" id="SM00478">
    <property type="entry name" value="ENDO3c"/>
    <property type="match status" value="1"/>
</dbReference>
<keyword evidence="8" id="KW-0234">DNA repair</keyword>
<name>A0ABW4DMI8_9LACO</name>
<evidence type="ECO:0000313" key="11">
    <source>
        <dbReference type="EMBL" id="MFD1465046.1"/>
    </source>
</evidence>
<evidence type="ECO:0000256" key="1">
    <source>
        <dbReference type="ARBA" id="ARBA00008343"/>
    </source>
</evidence>
<dbReference type="PANTHER" id="PTHR10359:SF19">
    <property type="entry name" value="DNA REPAIR GLYCOSYLASE MJ1434-RELATED"/>
    <property type="match status" value="1"/>
</dbReference>
<dbReference type="Gene3D" id="1.10.1670.10">
    <property type="entry name" value="Helix-hairpin-Helix base-excision DNA repair enzymes (C-terminal)"/>
    <property type="match status" value="1"/>
</dbReference>
<dbReference type="Gene3D" id="1.10.340.30">
    <property type="entry name" value="Hypothetical protein, domain 2"/>
    <property type="match status" value="1"/>
</dbReference>
<reference evidence="12" key="1">
    <citation type="journal article" date="2019" name="Int. J. Syst. Evol. Microbiol.">
        <title>The Global Catalogue of Microorganisms (GCM) 10K type strain sequencing project: providing services to taxonomists for standard genome sequencing and annotation.</title>
        <authorList>
            <consortium name="The Broad Institute Genomics Platform"/>
            <consortium name="The Broad Institute Genome Sequencing Center for Infectious Disease"/>
            <person name="Wu L."/>
            <person name="Ma J."/>
        </authorList>
    </citation>
    <scope>NUCLEOTIDE SEQUENCE [LARGE SCALE GENOMIC DNA]</scope>
    <source>
        <strain evidence="12">CCM 8951</strain>
    </source>
</reference>
<comment type="similarity">
    <text evidence="1">Belongs to the Nth/MutY family.</text>
</comment>
<sequence>MTKTNINLTQLYDLLYDHLDSNGWWPARTDWQIIWGAVLIQNTNWKSVDYALAALKEQTEFLPSKIRLLSNEQLQEVIHSAGFYVRKAQTIQNLCAYFATYQDNLGLLRMKPVEQLRLELLALPGIGRETADAILLYVLSKETFIVDVYCRRLFQHLGVILPKGYDEAQRLIMPQLTTLTLRSFQELHACIVLTGQLYKTESAWQESFLAPYQLKF</sequence>
<dbReference type="EMBL" id="JBHTOF010000022">
    <property type="protein sequence ID" value="MFD1465046.1"/>
    <property type="molecule type" value="Genomic_DNA"/>
</dbReference>
<dbReference type="Proteomes" id="UP001597244">
    <property type="component" value="Unassembled WGS sequence"/>
</dbReference>
<protein>
    <submittedName>
        <fullName evidence="11">Endonuclease III domain-containing protein</fullName>
    </submittedName>
</protein>
<keyword evidence="4" id="KW-0227">DNA damage</keyword>
<dbReference type="InterPro" id="IPR023170">
    <property type="entry name" value="HhH_base_excis_C"/>
</dbReference>
<feature type="domain" description="HhH-GPD" evidence="10">
    <location>
        <begin position="39"/>
        <end position="197"/>
    </location>
</feature>
<dbReference type="PIRSF" id="PIRSF001435">
    <property type="entry name" value="Nth"/>
    <property type="match status" value="1"/>
</dbReference>
<evidence type="ECO:0000256" key="6">
    <source>
        <dbReference type="ARBA" id="ARBA00023004"/>
    </source>
</evidence>
<dbReference type="PANTHER" id="PTHR10359">
    <property type="entry name" value="A/G-SPECIFIC ADENINE GLYCOSYLASE/ENDONUCLEASE III"/>
    <property type="match status" value="1"/>
</dbReference>
<dbReference type="CDD" id="cd00056">
    <property type="entry name" value="ENDO3c"/>
    <property type="match status" value="1"/>
</dbReference>
<dbReference type="SUPFAM" id="SSF48150">
    <property type="entry name" value="DNA-glycosylase"/>
    <property type="match status" value="1"/>
</dbReference>
<keyword evidence="6" id="KW-0408">Iron</keyword>
<evidence type="ECO:0000256" key="7">
    <source>
        <dbReference type="ARBA" id="ARBA00023014"/>
    </source>
</evidence>
<evidence type="ECO:0000256" key="4">
    <source>
        <dbReference type="ARBA" id="ARBA00022763"/>
    </source>
</evidence>
<organism evidence="11 12">
    <name type="scientific">Lapidilactobacillus mulanensis</name>
    <dbReference type="NCBI Taxonomy" id="2485999"/>
    <lineage>
        <taxon>Bacteria</taxon>
        <taxon>Bacillati</taxon>
        <taxon>Bacillota</taxon>
        <taxon>Bacilli</taxon>
        <taxon>Lactobacillales</taxon>
        <taxon>Lactobacillaceae</taxon>
        <taxon>Lapidilactobacillus</taxon>
    </lineage>
</organism>
<accession>A0ABW4DMI8</accession>